<dbReference type="EMBL" id="JAPRAT010000024">
    <property type="protein sequence ID" value="MCZ0703910.1"/>
    <property type="molecule type" value="Genomic_DNA"/>
</dbReference>
<keyword evidence="1" id="KW-1133">Transmembrane helix</keyword>
<proteinExistence type="predicted"/>
<dbReference type="Proteomes" id="UP001084197">
    <property type="component" value="Unassembled WGS sequence"/>
</dbReference>
<keyword evidence="3" id="KW-1185">Reference proteome</keyword>
<evidence type="ECO:0000313" key="2">
    <source>
        <dbReference type="EMBL" id="MCZ0703910.1"/>
    </source>
</evidence>
<evidence type="ECO:0000313" key="3">
    <source>
        <dbReference type="Proteomes" id="UP001084197"/>
    </source>
</evidence>
<organism evidence="2 3">
    <name type="scientific">Natronobacillus azotifigens</name>
    <dbReference type="NCBI Taxonomy" id="472978"/>
    <lineage>
        <taxon>Bacteria</taxon>
        <taxon>Bacillati</taxon>
        <taxon>Bacillota</taxon>
        <taxon>Bacilli</taxon>
        <taxon>Bacillales</taxon>
        <taxon>Bacillaceae</taxon>
        <taxon>Natronobacillus</taxon>
    </lineage>
</organism>
<accession>A0A9J6REU1</accession>
<dbReference type="RefSeq" id="WP_268780670.1">
    <property type="nucleotide sequence ID" value="NZ_JAPRAT010000024.1"/>
</dbReference>
<evidence type="ECO:0000256" key="1">
    <source>
        <dbReference type="SAM" id="Phobius"/>
    </source>
</evidence>
<comment type="caution">
    <text evidence="2">The sequence shown here is derived from an EMBL/GenBank/DDBJ whole genome shotgun (WGS) entry which is preliminary data.</text>
</comment>
<protein>
    <submittedName>
        <fullName evidence="2">Uncharacterized protein</fullName>
    </submittedName>
</protein>
<sequence length="58" mass="6745">MTAIPLLLLLLLVSFSFFLNILGFMRIIPLVFTLPLLFFSIYFSLATITRRNSFRGFK</sequence>
<dbReference type="AlphaFoldDB" id="A0A9J6REU1"/>
<feature type="transmembrane region" description="Helical" evidence="1">
    <location>
        <begin position="28"/>
        <end position="48"/>
    </location>
</feature>
<keyword evidence="1" id="KW-0812">Transmembrane</keyword>
<name>A0A9J6REU1_9BACI</name>
<keyword evidence="1" id="KW-0472">Membrane</keyword>
<reference evidence="2" key="1">
    <citation type="submission" date="2022-11" db="EMBL/GenBank/DDBJ databases">
        <title>WGS of Natronobacillus azotifigens 24KS-1, an anaerobic diazotrophic haloalkaliphile from soda-rich habitats.</title>
        <authorList>
            <person name="Sorokin D.Y."/>
            <person name="Merkel A.Y."/>
        </authorList>
    </citation>
    <scope>NUCLEOTIDE SEQUENCE</scope>
    <source>
        <strain evidence="2">24KS-1</strain>
    </source>
</reference>
<gene>
    <name evidence="2" type="ORF">OWO01_11880</name>
</gene>